<keyword evidence="6" id="KW-0472">Membrane</keyword>
<dbReference type="GO" id="GO:1990281">
    <property type="term" value="C:efflux pump complex"/>
    <property type="evidence" value="ECO:0007669"/>
    <property type="project" value="TreeGrafter"/>
</dbReference>
<keyword evidence="5" id="KW-0812">Transmembrane</keyword>
<dbReference type="Pfam" id="PF02321">
    <property type="entry name" value="OEP"/>
    <property type="match status" value="2"/>
</dbReference>
<evidence type="ECO:0000256" key="2">
    <source>
        <dbReference type="ARBA" id="ARBA00007613"/>
    </source>
</evidence>
<evidence type="ECO:0000256" key="1">
    <source>
        <dbReference type="ARBA" id="ARBA00004442"/>
    </source>
</evidence>
<dbReference type="GO" id="GO:0015288">
    <property type="term" value="F:porin activity"/>
    <property type="evidence" value="ECO:0007669"/>
    <property type="project" value="TreeGrafter"/>
</dbReference>
<accession>A0AAN1TXV4</accession>
<dbReference type="Proteomes" id="UP000241538">
    <property type="component" value="Plasmid pPV989-167"/>
</dbReference>
<dbReference type="AlphaFoldDB" id="A0AAN1TXV4"/>
<dbReference type="InterPro" id="IPR003423">
    <property type="entry name" value="OMP_efflux"/>
</dbReference>
<keyword evidence="7" id="KW-0998">Cell outer membrane</keyword>
<protein>
    <submittedName>
        <fullName evidence="9">Transporter</fullName>
    </submittedName>
</protein>
<sequence length="440" mass="48596">MKFHNQNIALLALTCTPFFTSATNLQQAAQAALSYDSALQSSQMTSSADKQKYWQGMAGMLPTLTLEGNWDRQEQPDKKYQSGVTNHSYDLSVRQPLFDMSKYAGWRKGVAIANTAEAQAKQAEEKLLSAISNAYFTVLYQQEVLQAAKAASHNFRQQEQKLQTGLINGQNTRTELDEAKANYALAQAKEIEAGNQLLLAGEAFRRLSGISPDTVEPVNFQCLKASPYSSLTDAINASQQRNTDIKIALFQNDQADADVLAADGAHMPVVSLYARYGKNWSRNDDDDNILYDAIFGTNSKSNNLQYGVNVSVPLFAGGSQVSQSFEAAYRRQAAKYSTMEAQRKAATDTRSAWLSLTNGKALISAQKNAVDSAREKVVSVQYGREMGFRTVNDELDAQQKYYTALKDQAEARLSYLNALINLAQSTGSLSLDMLNFFQCR</sequence>
<keyword evidence="8" id="KW-0732">Signal</keyword>
<dbReference type="Gene3D" id="1.20.1600.10">
    <property type="entry name" value="Outer membrane efflux proteins (OEP)"/>
    <property type="match status" value="1"/>
</dbReference>
<gene>
    <name evidence="9" type="ORF">C9381_21850</name>
</gene>
<keyword evidence="4" id="KW-1134">Transmembrane beta strand</keyword>
<comment type="similarity">
    <text evidence="2">Belongs to the outer membrane factor (OMF) (TC 1.B.17) family.</text>
</comment>
<feature type="chain" id="PRO_5042921023" evidence="8">
    <location>
        <begin position="23"/>
        <end position="440"/>
    </location>
</feature>
<dbReference type="NCBIfam" id="TIGR01844">
    <property type="entry name" value="type_I_sec_TolC"/>
    <property type="match status" value="1"/>
</dbReference>
<evidence type="ECO:0000313" key="9">
    <source>
        <dbReference type="EMBL" id="AVV39879.1"/>
    </source>
</evidence>
<dbReference type="PANTHER" id="PTHR30026:SF20">
    <property type="entry name" value="OUTER MEMBRANE PROTEIN TOLC"/>
    <property type="match status" value="1"/>
</dbReference>
<dbReference type="InterPro" id="IPR051906">
    <property type="entry name" value="TolC-like"/>
</dbReference>
<evidence type="ECO:0000256" key="7">
    <source>
        <dbReference type="ARBA" id="ARBA00023237"/>
    </source>
</evidence>
<dbReference type="SUPFAM" id="SSF56954">
    <property type="entry name" value="Outer membrane efflux proteins (OEP)"/>
    <property type="match status" value="1"/>
</dbReference>
<geneLocation type="plasmid" evidence="10">
    <name>ppv989-167</name>
</geneLocation>
<keyword evidence="3" id="KW-0813">Transport</keyword>
<dbReference type="RefSeq" id="WP_033785248.1">
    <property type="nucleotide sequence ID" value="NZ_CP028351.1"/>
</dbReference>
<evidence type="ECO:0000313" key="10">
    <source>
        <dbReference type="Proteomes" id="UP000241538"/>
    </source>
</evidence>
<evidence type="ECO:0000256" key="4">
    <source>
        <dbReference type="ARBA" id="ARBA00022452"/>
    </source>
</evidence>
<dbReference type="GO" id="GO:0009279">
    <property type="term" value="C:cell outer membrane"/>
    <property type="evidence" value="ECO:0007669"/>
    <property type="project" value="UniProtKB-SubCell"/>
</dbReference>
<name>A0AAN1TXV4_9GAMM</name>
<comment type="subcellular location">
    <subcellularLocation>
        <location evidence="1">Cell outer membrane</location>
    </subcellularLocation>
</comment>
<evidence type="ECO:0000256" key="5">
    <source>
        <dbReference type="ARBA" id="ARBA00022692"/>
    </source>
</evidence>
<proteinExistence type="inferred from homology"/>
<feature type="signal peptide" evidence="8">
    <location>
        <begin position="1"/>
        <end position="22"/>
    </location>
</feature>
<evidence type="ECO:0000256" key="8">
    <source>
        <dbReference type="SAM" id="SignalP"/>
    </source>
</evidence>
<evidence type="ECO:0000256" key="6">
    <source>
        <dbReference type="ARBA" id="ARBA00023136"/>
    </source>
</evidence>
<reference evidence="9 10" key="1">
    <citation type="journal article" date="2018" name="Int J Genomics">
        <title>Comparative Genomics Analysis of Plasmid pPV989-94 from a Clinical Isolate of Pantoea vagans PV989.</title>
        <authorList>
            <person name="Xu L."/>
            <person name="Yin M."/>
            <person name="Zhu T."/>
            <person name="Lu J."/>
            <person name="Bao Q."/>
        </authorList>
    </citation>
    <scope>NUCLEOTIDE SEQUENCE [LARGE SCALE GENOMIC DNA]</scope>
    <source>
        <strain evidence="9 10">PV989</strain>
    </source>
</reference>
<evidence type="ECO:0000256" key="3">
    <source>
        <dbReference type="ARBA" id="ARBA00022448"/>
    </source>
</evidence>
<dbReference type="EMBL" id="CP028351">
    <property type="protein sequence ID" value="AVV39879.1"/>
    <property type="molecule type" value="Genomic_DNA"/>
</dbReference>
<dbReference type="InterPro" id="IPR010130">
    <property type="entry name" value="T1SS_OMP_TolC"/>
</dbReference>
<dbReference type="GO" id="GO:0015562">
    <property type="term" value="F:efflux transmembrane transporter activity"/>
    <property type="evidence" value="ECO:0007669"/>
    <property type="project" value="InterPro"/>
</dbReference>
<dbReference type="PANTHER" id="PTHR30026">
    <property type="entry name" value="OUTER MEMBRANE PROTEIN TOLC"/>
    <property type="match status" value="1"/>
</dbReference>
<organism evidence="9 10">
    <name type="scientific">Pantoea vagans</name>
    <dbReference type="NCBI Taxonomy" id="470934"/>
    <lineage>
        <taxon>Bacteria</taxon>
        <taxon>Pseudomonadati</taxon>
        <taxon>Pseudomonadota</taxon>
        <taxon>Gammaproteobacteria</taxon>
        <taxon>Enterobacterales</taxon>
        <taxon>Erwiniaceae</taxon>
        <taxon>Pantoea</taxon>
    </lineage>
</organism>
<keyword evidence="9" id="KW-0614">Plasmid</keyword>